<keyword evidence="1" id="KW-0812">Transmembrane</keyword>
<evidence type="ECO:0000313" key="2">
    <source>
        <dbReference type="EMBL" id="MBM6618907.1"/>
    </source>
</evidence>
<comment type="caution">
    <text evidence="2">The sequence shown here is derived from an EMBL/GenBank/DDBJ whole genome shotgun (WGS) entry which is preliminary data.</text>
</comment>
<dbReference type="Proteomes" id="UP001518925">
    <property type="component" value="Unassembled WGS sequence"/>
</dbReference>
<dbReference type="EMBL" id="JAFELM010000036">
    <property type="protein sequence ID" value="MBM6618907.1"/>
    <property type="molecule type" value="Genomic_DNA"/>
</dbReference>
<feature type="transmembrane region" description="Helical" evidence="1">
    <location>
        <begin position="74"/>
        <end position="91"/>
    </location>
</feature>
<organism evidence="2 3">
    <name type="scientific">Bacillus suaedaesalsae</name>
    <dbReference type="NCBI Taxonomy" id="2810349"/>
    <lineage>
        <taxon>Bacteria</taxon>
        <taxon>Bacillati</taxon>
        <taxon>Bacillota</taxon>
        <taxon>Bacilli</taxon>
        <taxon>Bacillales</taxon>
        <taxon>Bacillaceae</taxon>
        <taxon>Bacillus</taxon>
    </lineage>
</organism>
<feature type="transmembrane region" description="Helical" evidence="1">
    <location>
        <begin position="103"/>
        <end position="124"/>
    </location>
</feature>
<feature type="transmembrane region" description="Helical" evidence="1">
    <location>
        <begin position="6"/>
        <end position="28"/>
    </location>
</feature>
<keyword evidence="3" id="KW-1185">Reference proteome</keyword>
<evidence type="ECO:0000256" key="1">
    <source>
        <dbReference type="SAM" id="Phobius"/>
    </source>
</evidence>
<keyword evidence="1" id="KW-1133">Transmembrane helix</keyword>
<accession>A0ABS2DK75</accession>
<keyword evidence="1" id="KW-0472">Membrane</keyword>
<name>A0ABS2DK75_9BACI</name>
<dbReference type="RefSeq" id="WP_204204248.1">
    <property type="nucleotide sequence ID" value="NZ_JAFELM010000036.1"/>
</dbReference>
<evidence type="ECO:0008006" key="4">
    <source>
        <dbReference type="Google" id="ProtNLM"/>
    </source>
</evidence>
<sequence>MNFLLFIIKLAIFLFLSLSIVHFLIKLIEKINGIEKVAEDDFPDKYKKAISIGHFIISLLFIFTQFHSGEIEDLVYEILIILLIYFGYQVIVERIFFRNPGELFYIVITFVLFMIIVIACQPLYPYFLY</sequence>
<reference evidence="2 3" key="1">
    <citation type="submission" date="2021-02" db="EMBL/GenBank/DDBJ databases">
        <title>Bacillus sp. RD4P76, an endophyte from a halophyte.</title>
        <authorList>
            <person name="Sun J.-Q."/>
        </authorList>
    </citation>
    <scope>NUCLEOTIDE SEQUENCE [LARGE SCALE GENOMIC DNA]</scope>
    <source>
        <strain evidence="2 3">RD4P76</strain>
    </source>
</reference>
<proteinExistence type="predicted"/>
<protein>
    <recommendedName>
        <fullName evidence="4">DUF4181 domain-containing protein</fullName>
    </recommendedName>
</protein>
<gene>
    <name evidence="2" type="ORF">JR050_14655</name>
</gene>
<feature type="transmembrane region" description="Helical" evidence="1">
    <location>
        <begin position="49"/>
        <end position="68"/>
    </location>
</feature>
<evidence type="ECO:0000313" key="3">
    <source>
        <dbReference type="Proteomes" id="UP001518925"/>
    </source>
</evidence>